<organism evidence="1 2">
    <name type="scientific">Staphylococcus pasteuri_A</name>
    <dbReference type="NCBI Taxonomy" id="3062664"/>
    <lineage>
        <taxon>Bacteria</taxon>
        <taxon>Bacillati</taxon>
        <taxon>Bacillota</taxon>
        <taxon>Bacilli</taxon>
        <taxon>Bacillales</taxon>
        <taxon>Staphylococcaceae</taxon>
        <taxon>Staphylococcus</taxon>
    </lineage>
</organism>
<accession>A0AAW7YWJ3</accession>
<dbReference type="AlphaFoldDB" id="A0AAW7YWJ3"/>
<name>A0AAW7YWJ3_9STAP</name>
<sequence>IMKYASVQLSKAYGDALNSVLPVFNGGMTANIPQSNYIIIGEIVTVPIPQDSNFFTEYMVNIEVCSKSQIFGKSVNND</sequence>
<protein>
    <submittedName>
        <fullName evidence="1">Uncharacterized protein</fullName>
    </submittedName>
</protein>
<gene>
    <name evidence="1" type="ORF">Q4528_16235</name>
</gene>
<dbReference type="Proteomes" id="UP001170310">
    <property type="component" value="Unassembled WGS sequence"/>
</dbReference>
<comment type="caution">
    <text evidence="1">The sequence shown here is derived from an EMBL/GenBank/DDBJ whole genome shotgun (WGS) entry which is preliminary data.</text>
</comment>
<proteinExistence type="predicted"/>
<keyword evidence="2" id="KW-1185">Reference proteome</keyword>
<evidence type="ECO:0000313" key="1">
    <source>
        <dbReference type="EMBL" id="MDO6575658.1"/>
    </source>
</evidence>
<dbReference type="EMBL" id="JAUOQO010001026">
    <property type="protein sequence ID" value="MDO6575658.1"/>
    <property type="molecule type" value="Genomic_DNA"/>
</dbReference>
<feature type="non-terminal residue" evidence="1">
    <location>
        <position position="78"/>
    </location>
</feature>
<feature type="non-terminal residue" evidence="1">
    <location>
        <position position="1"/>
    </location>
</feature>
<evidence type="ECO:0000313" key="2">
    <source>
        <dbReference type="Proteomes" id="UP001170310"/>
    </source>
</evidence>
<reference evidence="1" key="1">
    <citation type="submission" date="2023-07" db="EMBL/GenBank/DDBJ databases">
        <title>Genome content predicts the carbon catabolic preferences of heterotrophic bacteria.</title>
        <authorList>
            <person name="Gralka M."/>
        </authorList>
    </citation>
    <scope>NUCLEOTIDE SEQUENCE</scope>
    <source>
        <strain evidence="1">E2R20</strain>
    </source>
</reference>
<dbReference type="RefSeq" id="WP_303522823.1">
    <property type="nucleotide sequence ID" value="NZ_JAUOQO010001026.1"/>
</dbReference>